<comment type="similarity">
    <text evidence="1 4">Belongs to the glycosyl hydrolase 3 family.</text>
</comment>
<dbReference type="PRINTS" id="PR00133">
    <property type="entry name" value="GLHYDRLASE3"/>
</dbReference>
<dbReference type="PATRIC" id="fig|43678.3.peg.1743"/>
<dbReference type="InterPro" id="IPR001764">
    <property type="entry name" value="Glyco_hydro_3_N"/>
</dbReference>
<feature type="domain" description="Fibronectin type III-like" evidence="6">
    <location>
        <begin position="830"/>
        <end position="905"/>
    </location>
</feature>
<dbReference type="Gene3D" id="3.20.20.300">
    <property type="entry name" value="Glycoside hydrolase, family 3, N-terminal domain"/>
    <property type="match status" value="1"/>
</dbReference>
<dbReference type="PROSITE" id="PS00775">
    <property type="entry name" value="GLYCOSYL_HYDROL_F3"/>
    <property type="match status" value="1"/>
</dbReference>
<dbReference type="RefSeq" id="WP_231907710.1">
    <property type="nucleotide sequence ID" value="NZ_LRIE01000067.1"/>
</dbReference>
<dbReference type="PANTHER" id="PTHR42715:SF10">
    <property type="entry name" value="BETA-GLUCOSIDASE"/>
    <property type="match status" value="1"/>
</dbReference>
<dbReference type="GO" id="GO:0005975">
    <property type="term" value="P:carbohydrate metabolic process"/>
    <property type="evidence" value="ECO:0007669"/>
    <property type="project" value="InterPro"/>
</dbReference>
<dbReference type="EMBL" id="LRIE01000067">
    <property type="protein sequence ID" value="KZM35701.1"/>
    <property type="molecule type" value="Genomic_DNA"/>
</dbReference>
<dbReference type="Proteomes" id="UP000076447">
    <property type="component" value="Unassembled WGS sequence"/>
</dbReference>
<feature type="region of interest" description="Disordered" evidence="5">
    <location>
        <begin position="385"/>
        <end position="405"/>
    </location>
</feature>
<keyword evidence="2 4" id="KW-0378">Hydrolase</keyword>
<organism evidence="7 8">
    <name type="scientific">Oerskovia enterophila</name>
    <dbReference type="NCBI Taxonomy" id="43678"/>
    <lineage>
        <taxon>Bacteria</taxon>
        <taxon>Bacillati</taxon>
        <taxon>Actinomycetota</taxon>
        <taxon>Actinomycetes</taxon>
        <taxon>Micrococcales</taxon>
        <taxon>Cellulomonadaceae</taxon>
        <taxon>Oerskovia</taxon>
    </lineage>
</organism>
<evidence type="ECO:0000256" key="1">
    <source>
        <dbReference type="ARBA" id="ARBA00005336"/>
    </source>
</evidence>
<dbReference type="Gene3D" id="2.60.120.260">
    <property type="entry name" value="Galactose-binding domain-like"/>
    <property type="match status" value="1"/>
</dbReference>
<dbReference type="PANTHER" id="PTHR42715">
    <property type="entry name" value="BETA-GLUCOSIDASE"/>
    <property type="match status" value="1"/>
</dbReference>
<dbReference type="InterPro" id="IPR050288">
    <property type="entry name" value="Cellulose_deg_GH3"/>
</dbReference>
<protein>
    <submittedName>
        <fullName evidence="7">Thermostable beta-glucosidase B</fullName>
        <ecNumber evidence="7">3.2.1.21</ecNumber>
    </submittedName>
</protein>
<feature type="compositionally biased region" description="Low complexity" evidence="5">
    <location>
        <begin position="343"/>
        <end position="353"/>
    </location>
</feature>
<dbReference type="InterPro" id="IPR036881">
    <property type="entry name" value="Glyco_hydro_3_C_sf"/>
</dbReference>
<evidence type="ECO:0000313" key="7">
    <source>
        <dbReference type="EMBL" id="KZM35701.1"/>
    </source>
</evidence>
<dbReference type="GO" id="GO:0008422">
    <property type="term" value="F:beta-glucosidase activity"/>
    <property type="evidence" value="ECO:0007669"/>
    <property type="project" value="UniProtKB-EC"/>
</dbReference>
<dbReference type="SUPFAM" id="SSF52279">
    <property type="entry name" value="Beta-D-glucan exohydrolase, C-terminal domain"/>
    <property type="match status" value="1"/>
</dbReference>
<evidence type="ECO:0000256" key="2">
    <source>
        <dbReference type="ARBA" id="ARBA00022801"/>
    </source>
</evidence>
<gene>
    <name evidence="7" type="primary">bglB_4</name>
    <name evidence="7" type="ORF">OJAG_16640</name>
</gene>
<dbReference type="InterPro" id="IPR036962">
    <property type="entry name" value="Glyco_hydro_3_N_sf"/>
</dbReference>
<dbReference type="EC" id="3.2.1.21" evidence="7"/>
<reference evidence="7 8" key="1">
    <citation type="submission" date="2016-01" db="EMBL/GenBank/DDBJ databases">
        <title>Genome sequence of Oerskovia enterophila VJag, an agar and cellulose degrading bacterium.</title>
        <authorList>
            <person name="Poehlein A."/>
            <person name="Jag V."/>
            <person name="Bengelsdorf F."/>
            <person name="Duerre P."/>
            <person name="Daniel R."/>
        </authorList>
    </citation>
    <scope>NUCLEOTIDE SEQUENCE [LARGE SCALE GENOMIC DNA]</scope>
    <source>
        <strain evidence="7 8">VJag</strain>
    </source>
</reference>
<dbReference type="InterPro" id="IPR013783">
    <property type="entry name" value="Ig-like_fold"/>
</dbReference>
<dbReference type="AlphaFoldDB" id="A0A163RU61"/>
<dbReference type="InterPro" id="IPR002772">
    <property type="entry name" value="Glyco_hydro_3_C"/>
</dbReference>
<dbReference type="SUPFAM" id="SSF51445">
    <property type="entry name" value="(Trans)glycosidases"/>
    <property type="match status" value="1"/>
</dbReference>
<proteinExistence type="inferred from homology"/>
<dbReference type="SMART" id="SM01217">
    <property type="entry name" value="Fn3_like"/>
    <property type="match status" value="1"/>
</dbReference>
<dbReference type="Pfam" id="PF01915">
    <property type="entry name" value="Glyco_hydro_3_C"/>
    <property type="match status" value="1"/>
</dbReference>
<sequence>MSLKTHDVTTDVTPDVVAVGADTDVDGTEERLARLTADLTVEEKVSLLVGAGMWTTNPIERIGLRAVAMSDGPVGVRGTGGESTLADGSPVTAQTSAMFPAPSALSATWDRDLAARAGALFASEARRHGVDVVLAPQINLQRTPVGGRHFECYSEDPHLTAEIAVELVRSSQAHGVGMSVKHYVANDSETERTRYLARLDERTLREVYLPPFERVVHEAQAWSVMGAYSGVDDGETAAPVLEHRPLLTGVLKDEWGFDGVVVSDWVATKTIRGAVEGGLDLQMPGPDGPWGDGLLAAVRSGEVAESELDDKVVRLLRLAHRVGALDLGAPHAPGTAQVTGLQPDDAPSSASSARDGLTGQEASAAFLRELVARSIVVLKNEADGTLSASDADGTDGTGRASDRSRRLVPLDPAALAPIGRPLTVALLGPAATTPFLQGGGSSFVVPDRVTTPEEELRAGLPEGTRILVHDGARSRSNPPALDVSGRCSDPVTGAPGARVELLDARGEVLDSRTAATWDGWLQDVRADAVAVRVRADVDLEEPGTHELGIGTVGVHTVTVDGRLVSTGDVVVNEDVVLSSGHNHPVARTVDVEVTEPRTARLDATLQVVHAVGYASFVRGELVHRLPGASAQEMLDEAVAAATEADVVVLVVGTTEEVESEGYDRPDLDLPGNQNRLAELVLAANPRTVVVVNAGAPVLLPWFDDAPAVLWAWLGGQEAGSGLADALLGVTEPSGRLPWTLPARFEDVPVPHAIPQDGVVEYTEGLDVGYRAWERSGATPAAPFGHGLGWSTWEYVGATVVEAPARTDGAPTADVLLDVVVRNTGERASREVVQVYVEPDVSSGTPDAPRRPVRWLGGFAVVDAAPGELTTARVRIPARALQIWDVPSQQWVTAAGGHVLRAGRSIRDLRLRAPLPA</sequence>
<evidence type="ECO:0000256" key="3">
    <source>
        <dbReference type="ARBA" id="ARBA00023277"/>
    </source>
</evidence>
<name>A0A163RU61_9CELL</name>
<evidence type="ECO:0000313" key="8">
    <source>
        <dbReference type="Proteomes" id="UP000076447"/>
    </source>
</evidence>
<feature type="region of interest" description="Disordered" evidence="5">
    <location>
        <begin position="329"/>
        <end position="357"/>
    </location>
</feature>
<dbReference type="Pfam" id="PF00933">
    <property type="entry name" value="Glyco_hydro_3"/>
    <property type="match status" value="1"/>
</dbReference>
<dbReference type="STRING" id="43678.OJAG_16640"/>
<accession>A0A163RU61</accession>
<evidence type="ECO:0000256" key="4">
    <source>
        <dbReference type="RuleBase" id="RU361161"/>
    </source>
</evidence>
<dbReference type="Gene3D" id="2.60.40.10">
    <property type="entry name" value="Immunoglobulins"/>
    <property type="match status" value="1"/>
</dbReference>
<dbReference type="InterPro" id="IPR017853">
    <property type="entry name" value="GH"/>
</dbReference>
<dbReference type="InterPro" id="IPR019800">
    <property type="entry name" value="Glyco_hydro_3_AS"/>
</dbReference>
<evidence type="ECO:0000256" key="5">
    <source>
        <dbReference type="SAM" id="MobiDB-lite"/>
    </source>
</evidence>
<dbReference type="Gene3D" id="3.40.50.1700">
    <property type="entry name" value="Glycoside hydrolase family 3 C-terminal domain"/>
    <property type="match status" value="1"/>
</dbReference>
<keyword evidence="3" id="KW-0119">Carbohydrate metabolism</keyword>
<dbReference type="Pfam" id="PF14310">
    <property type="entry name" value="Fn3-like"/>
    <property type="match status" value="1"/>
</dbReference>
<keyword evidence="4 7" id="KW-0326">Glycosidase</keyword>
<dbReference type="InterPro" id="IPR026891">
    <property type="entry name" value="Fn3-like"/>
</dbReference>
<evidence type="ECO:0000259" key="6">
    <source>
        <dbReference type="SMART" id="SM01217"/>
    </source>
</evidence>
<comment type="caution">
    <text evidence="7">The sequence shown here is derived from an EMBL/GenBank/DDBJ whole genome shotgun (WGS) entry which is preliminary data.</text>
</comment>